<organism evidence="5 6">
    <name type="scientific">Enterococcus rivorum</name>
    <dbReference type="NCBI Taxonomy" id="762845"/>
    <lineage>
        <taxon>Bacteria</taxon>
        <taxon>Bacillati</taxon>
        <taxon>Bacillota</taxon>
        <taxon>Bacilli</taxon>
        <taxon>Lactobacillales</taxon>
        <taxon>Enterococcaceae</taxon>
        <taxon>Enterococcus</taxon>
    </lineage>
</organism>
<evidence type="ECO:0000256" key="1">
    <source>
        <dbReference type="ARBA" id="ARBA00005104"/>
    </source>
</evidence>
<dbReference type="GO" id="GO:0009231">
    <property type="term" value="P:riboflavin biosynthetic process"/>
    <property type="evidence" value="ECO:0007669"/>
    <property type="project" value="InterPro"/>
</dbReference>
<evidence type="ECO:0000256" key="3">
    <source>
        <dbReference type="ARBA" id="ARBA00023002"/>
    </source>
</evidence>
<dbReference type="SUPFAM" id="SSF53597">
    <property type="entry name" value="Dihydrofolate reductase-like"/>
    <property type="match status" value="1"/>
</dbReference>
<keyword evidence="6" id="KW-1185">Reference proteome</keyword>
<dbReference type="Pfam" id="PF01872">
    <property type="entry name" value="RibD_C"/>
    <property type="match status" value="1"/>
</dbReference>
<sequence length="216" mass="24361">MKIILFSEISLDGKLTVGNCSSKELLESMSEKEIELIQQHRNKYDAILVGSETIKIDNPNLTCRLEHGVSPIRVILSSGLNFSFNENVFIDENRTVLVTSSNDEEKLKKITELNKEVLLVSATDLKDMRKIVCLLEDKLGIKSLIVEGGGSTNWSFAKYNLFDEIHLLQFPVLVGGKNTTSLVDGEGFQKIDLCVNYQFMKVEQYGTNLYLTFTKK</sequence>
<feature type="domain" description="Bacterial bifunctional deaminase-reductase C-terminal" evidence="4">
    <location>
        <begin position="2"/>
        <end position="209"/>
    </location>
</feature>
<dbReference type="AlphaFoldDB" id="A0A1E5KWI2"/>
<protein>
    <recommendedName>
        <fullName evidence="4">Bacterial bifunctional deaminase-reductase C-terminal domain-containing protein</fullName>
    </recommendedName>
</protein>
<comment type="pathway">
    <text evidence="1">Cofactor biosynthesis; riboflavin biosynthesis.</text>
</comment>
<dbReference type="Gene3D" id="3.40.430.10">
    <property type="entry name" value="Dihydrofolate Reductase, subunit A"/>
    <property type="match status" value="1"/>
</dbReference>
<dbReference type="PANTHER" id="PTHR38011:SF7">
    <property type="entry name" value="2,5-DIAMINO-6-RIBOSYLAMINO-4(3H)-PYRIMIDINONE 5'-PHOSPHATE REDUCTASE"/>
    <property type="match status" value="1"/>
</dbReference>
<dbReference type="GO" id="GO:0008703">
    <property type="term" value="F:5-amino-6-(5-phosphoribosylamino)uracil reductase activity"/>
    <property type="evidence" value="ECO:0007669"/>
    <property type="project" value="InterPro"/>
</dbReference>
<gene>
    <name evidence="5" type="ORF">BCR26_14260</name>
</gene>
<dbReference type="PANTHER" id="PTHR38011">
    <property type="entry name" value="DIHYDROFOLATE REDUCTASE FAMILY PROTEIN (AFU_ORTHOLOGUE AFUA_8G06820)"/>
    <property type="match status" value="1"/>
</dbReference>
<reference evidence="5 6" key="1">
    <citation type="submission" date="2016-09" db="EMBL/GenBank/DDBJ databases">
        <authorList>
            <person name="Capua I."/>
            <person name="De Benedictis P."/>
            <person name="Joannis T."/>
            <person name="Lombin L.H."/>
            <person name="Cattoli G."/>
        </authorList>
    </citation>
    <scope>NUCLEOTIDE SEQUENCE [LARGE SCALE GENOMIC DNA]</scope>
    <source>
        <strain evidence="5 6">LMG 25899</strain>
    </source>
</reference>
<dbReference type="EMBL" id="MIEK01000027">
    <property type="protein sequence ID" value="OEH82158.1"/>
    <property type="molecule type" value="Genomic_DNA"/>
</dbReference>
<evidence type="ECO:0000313" key="5">
    <source>
        <dbReference type="EMBL" id="OEH82158.1"/>
    </source>
</evidence>
<accession>A0A1E5KWI2</accession>
<dbReference type="InterPro" id="IPR050765">
    <property type="entry name" value="Riboflavin_Biosynth_HTPR"/>
</dbReference>
<dbReference type="InterPro" id="IPR002734">
    <property type="entry name" value="RibDG_C"/>
</dbReference>
<evidence type="ECO:0000259" key="4">
    <source>
        <dbReference type="Pfam" id="PF01872"/>
    </source>
</evidence>
<keyword evidence="3" id="KW-0560">Oxidoreductase</keyword>
<dbReference type="RefSeq" id="WP_069698880.1">
    <property type="nucleotide sequence ID" value="NZ_JAGGMA010000046.1"/>
</dbReference>
<dbReference type="InterPro" id="IPR024072">
    <property type="entry name" value="DHFR-like_dom_sf"/>
</dbReference>
<dbReference type="STRING" id="762845.BCR26_14260"/>
<keyword evidence="2" id="KW-0521">NADP</keyword>
<evidence type="ECO:0000256" key="2">
    <source>
        <dbReference type="ARBA" id="ARBA00022857"/>
    </source>
</evidence>
<name>A0A1E5KWI2_9ENTE</name>
<proteinExistence type="predicted"/>
<comment type="caution">
    <text evidence="5">The sequence shown here is derived from an EMBL/GenBank/DDBJ whole genome shotgun (WGS) entry which is preliminary data.</text>
</comment>
<dbReference type="Proteomes" id="UP000095256">
    <property type="component" value="Unassembled WGS sequence"/>
</dbReference>
<evidence type="ECO:0000313" key="6">
    <source>
        <dbReference type="Proteomes" id="UP000095256"/>
    </source>
</evidence>